<dbReference type="EMBL" id="JBHSPR010000007">
    <property type="protein sequence ID" value="MFC6016282.1"/>
    <property type="molecule type" value="Genomic_DNA"/>
</dbReference>
<dbReference type="Pfam" id="PF00389">
    <property type="entry name" value="2-Hacid_dh"/>
    <property type="match status" value="1"/>
</dbReference>
<evidence type="ECO:0000256" key="4">
    <source>
        <dbReference type="RuleBase" id="RU003719"/>
    </source>
</evidence>
<gene>
    <name evidence="7" type="ORF">ACFP2T_08735</name>
</gene>
<dbReference type="InterPro" id="IPR036291">
    <property type="entry name" value="NAD(P)-bd_dom_sf"/>
</dbReference>
<evidence type="ECO:0000313" key="7">
    <source>
        <dbReference type="EMBL" id="MFC6016282.1"/>
    </source>
</evidence>
<evidence type="ECO:0000256" key="3">
    <source>
        <dbReference type="ARBA" id="ARBA00023027"/>
    </source>
</evidence>
<protein>
    <submittedName>
        <fullName evidence="7">Hydroxyacid dehydrogenase</fullName>
    </submittedName>
</protein>
<dbReference type="Pfam" id="PF02826">
    <property type="entry name" value="2-Hacid_dh_C"/>
    <property type="match status" value="1"/>
</dbReference>
<evidence type="ECO:0000259" key="6">
    <source>
        <dbReference type="Pfam" id="PF02826"/>
    </source>
</evidence>
<dbReference type="Gene3D" id="3.40.50.720">
    <property type="entry name" value="NAD(P)-binding Rossmann-like Domain"/>
    <property type="match status" value="2"/>
</dbReference>
<comment type="caution">
    <text evidence="7">The sequence shown here is derived from an EMBL/GenBank/DDBJ whole genome shotgun (WGS) entry which is preliminary data.</text>
</comment>
<dbReference type="InterPro" id="IPR006139">
    <property type="entry name" value="D-isomer_2_OHA_DH_cat_dom"/>
</dbReference>
<dbReference type="SUPFAM" id="SSF52283">
    <property type="entry name" value="Formate/glycerate dehydrogenase catalytic domain-like"/>
    <property type="match status" value="1"/>
</dbReference>
<name>A0ABW1K506_9ACTN</name>
<keyword evidence="2 4" id="KW-0560">Oxidoreductase</keyword>
<sequence>MNRGSGAEPEHGGPAAGAARTIAVAAPPALRSLFFPGTLWKELTSLGPVRLPPDGADLGDPAVLATLLRDAAIVVTSWGCAPLSAPVLAAAPRLRLLAHTGASVKPYTTPASFARPVRVTQAGDAMAYAVGEQALGLTLALLHRVHRFDHSLRTGAEWAVAKTAPPRRELRGSVVGVVGASRTGRAYAALVRALGGQVVVCDPFLTGPDADGLGVRRVGLDELLAGSAVVSLHAPVLPGTAGMIGARELALLPDCGLLVNTARSALVDGDALLAALRSGRIDAALDVFDEEPLPVDHPLRRLPNVLLTPHEAAGTVGSRRRAGEIVLAELRRFLGGEPLRHEVLPQDLDRMG</sequence>
<organism evidence="7 8">
    <name type="scientific">Plantactinospora solaniradicis</name>
    <dbReference type="NCBI Taxonomy" id="1723736"/>
    <lineage>
        <taxon>Bacteria</taxon>
        <taxon>Bacillati</taxon>
        <taxon>Actinomycetota</taxon>
        <taxon>Actinomycetes</taxon>
        <taxon>Micromonosporales</taxon>
        <taxon>Micromonosporaceae</taxon>
        <taxon>Plantactinospora</taxon>
    </lineage>
</organism>
<dbReference type="RefSeq" id="WP_377419504.1">
    <property type="nucleotide sequence ID" value="NZ_JBHSPR010000007.1"/>
</dbReference>
<dbReference type="Proteomes" id="UP001596203">
    <property type="component" value="Unassembled WGS sequence"/>
</dbReference>
<evidence type="ECO:0000256" key="2">
    <source>
        <dbReference type="ARBA" id="ARBA00023002"/>
    </source>
</evidence>
<dbReference type="PANTHER" id="PTHR42789">
    <property type="entry name" value="D-ISOMER SPECIFIC 2-HYDROXYACID DEHYDROGENASE FAMILY PROTEIN (AFU_ORTHOLOGUE AFUA_6G10090)"/>
    <property type="match status" value="1"/>
</dbReference>
<evidence type="ECO:0000313" key="8">
    <source>
        <dbReference type="Proteomes" id="UP001596203"/>
    </source>
</evidence>
<evidence type="ECO:0000256" key="1">
    <source>
        <dbReference type="ARBA" id="ARBA00005854"/>
    </source>
</evidence>
<dbReference type="CDD" id="cd12167">
    <property type="entry name" value="2-Hacid_dh_8"/>
    <property type="match status" value="1"/>
</dbReference>
<dbReference type="SUPFAM" id="SSF51735">
    <property type="entry name" value="NAD(P)-binding Rossmann-fold domains"/>
    <property type="match status" value="1"/>
</dbReference>
<reference evidence="8" key="1">
    <citation type="journal article" date="2019" name="Int. J. Syst. Evol. Microbiol.">
        <title>The Global Catalogue of Microorganisms (GCM) 10K type strain sequencing project: providing services to taxonomists for standard genome sequencing and annotation.</title>
        <authorList>
            <consortium name="The Broad Institute Genomics Platform"/>
            <consortium name="The Broad Institute Genome Sequencing Center for Infectious Disease"/>
            <person name="Wu L."/>
            <person name="Ma J."/>
        </authorList>
    </citation>
    <scope>NUCLEOTIDE SEQUENCE [LARGE SCALE GENOMIC DNA]</scope>
    <source>
        <strain evidence="8">ZS-35-S2</strain>
    </source>
</reference>
<evidence type="ECO:0000259" key="5">
    <source>
        <dbReference type="Pfam" id="PF00389"/>
    </source>
</evidence>
<keyword evidence="3" id="KW-0520">NAD</keyword>
<comment type="similarity">
    <text evidence="1 4">Belongs to the D-isomer specific 2-hydroxyacid dehydrogenase family.</text>
</comment>
<accession>A0ABW1K506</accession>
<dbReference type="InterPro" id="IPR050857">
    <property type="entry name" value="D-2-hydroxyacid_DH"/>
</dbReference>
<feature type="domain" description="D-isomer specific 2-hydroxyacid dehydrogenase NAD-binding" evidence="6">
    <location>
        <begin position="135"/>
        <end position="311"/>
    </location>
</feature>
<proteinExistence type="inferred from homology"/>
<dbReference type="InterPro" id="IPR006140">
    <property type="entry name" value="D-isomer_DH_NAD-bd"/>
</dbReference>
<feature type="domain" description="D-isomer specific 2-hydroxyacid dehydrogenase catalytic" evidence="5">
    <location>
        <begin position="63"/>
        <end position="343"/>
    </location>
</feature>
<keyword evidence="8" id="KW-1185">Reference proteome</keyword>
<dbReference type="PANTHER" id="PTHR42789:SF1">
    <property type="entry name" value="D-ISOMER SPECIFIC 2-HYDROXYACID DEHYDROGENASE FAMILY PROTEIN (AFU_ORTHOLOGUE AFUA_6G10090)"/>
    <property type="match status" value="1"/>
</dbReference>